<evidence type="ECO:0000256" key="1">
    <source>
        <dbReference type="SAM" id="MobiDB-lite"/>
    </source>
</evidence>
<evidence type="ECO:0000313" key="2">
    <source>
        <dbReference type="EMBL" id="EGG19963.1"/>
    </source>
</evidence>
<feature type="compositionally biased region" description="Acidic residues" evidence="1">
    <location>
        <begin position="1"/>
        <end position="11"/>
    </location>
</feature>
<reference evidence="3" key="1">
    <citation type="journal article" date="2011" name="Genome Res.">
        <title>Phylogeny-wide analysis of social amoeba genomes highlights ancient origins for complex intercellular communication.</title>
        <authorList>
            <person name="Heidel A.J."/>
            <person name="Lawal H.M."/>
            <person name="Felder M."/>
            <person name="Schilde C."/>
            <person name="Helps N.R."/>
            <person name="Tunggal B."/>
            <person name="Rivero F."/>
            <person name="John U."/>
            <person name="Schleicher M."/>
            <person name="Eichinger L."/>
            <person name="Platzer M."/>
            <person name="Noegel A.A."/>
            <person name="Schaap P."/>
            <person name="Gloeckner G."/>
        </authorList>
    </citation>
    <scope>NUCLEOTIDE SEQUENCE [LARGE SCALE GENOMIC DNA]</scope>
    <source>
        <strain evidence="3">SH3</strain>
    </source>
</reference>
<organism evidence="2 3">
    <name type="scientific">Cavenderia fasciculata</name>
    <name type="common">Slime mold</name>
    <name type="synonym">Dictyostelium fasciculatum</name>
    <dbReference type="NCBI Taxonomy" id="261658"/>
    <lineage>
        <taxon>Eukaryota</taxon>
        <taxon>Amoebozoa</taxon>
        <taxon>Evosea</taxon>
        <taxon>Eumycetozoa</taxon>
        <taxon>Dictyostelia</taxon>
        <taxon>Acytosteliales</taxon>
        <taxon>Cavenderiaceae</taxon>
        <taxon>Cavenderia</taxon>
    </lineage>
</organism>
<dbReference type="EMBL" id="GL883013">
    <property type="protein sequence ID" value="EGG19963.1"/>
    <property type="molecule type" value="Genomic_DNA"/>
</dbReference>
<dbReference type="AlphaFoldDB" id="F4PVE9"/>
<proteinExistence type="predicted"/>
<feature type="region of interest" description="Disordered" evidence="1">
    <location>
        <begin position="1"/>
        <end position="34"/>
    </location>
</feature>
<dbReference type="GeneID" id="14872199"/>
<keyword evidence="3" id="KW-1185">Reference proteome</keyword>
<accession>F4PVE9</accession>
<dbReference type="RefSeq" id="XP_004366946.1">
    <property type="nucleotide sequence ID" value="XM_004366889.1"/>
</dbReference>
<gene>
    <name evidence="2" type="ORF">DFA_07074</name>
</gene>
<dbReference type="OrthoDB" id="17639at2759"/>
<protein>
    <submittedName>
        <fullName evidence="2">Uncharacterized protein</fullName>
    </submittedName>
</protein>
<name>F4PVE9_CACFS</name>
<sequence>MTDQYDDDDNQDQSKVTHKIVSREEQSKYNRRKAPVSMCQDVRVAAFRCSERNPRNVKTACSLFFDAYQKFDAPPLKRITMKNRLKELDEERSQQYPVPDTY</sequence>
<evidence type="ECO:0000313" key="3">
    <source>
        <dbReference type="Proteomes" id="UP000007797"/>
    </source>
</evidence>
<dbReference type="KEGG" id="dfa:DFA_07074"/>
<dbReference type="Proteomes" id="UP000007797">
    <property type="component" value="Unassembled WGS sequence"/>
</dbReference>